<dbReference type="Gene3D" id="1.10.3470.10">
    <property type="entry name" value="ABC transporter involved in vitamin B12 uptake, BtuC"/>
    <property type="match status" value="1"/>
</dbReference>
<accession>A0A5C1QBM5</accession>
<evidence type="ECO:0000256" key="4">
    <source>
        <dbReference type="ARBA" id="ARBA00022989"/>
    </source>
</evidence>
<dbReference type="InterPro" id="IPR037294">
    <property type="entry name" value="ABC_BtuC-like"/>
</dbReference>
<evidence type="ECO:0000256" key="6">
    <source>
        <dbReference type="RuleBase" id="RU003943"/>
    </source>
</evidence>
<proteinExistence type="inferred from homology"/>
<dbReference type="SUPFAM" id="SSF81345">
    <property type="entry name" value="ABC transporter involved in vitamin B12 uptake, BtuC"/>
    <property type="match status" value="1"/>
</dbReference>
<dbReference type="Pfam" id="PF00950">
    <property type="entry name" value="ABC-3"/>
    <property type="match status" value="1"/>
</dbReference>
<feature type="transmembrane region" description="Helical" evidence="7">
    <location>
        <begin position="20"/>
        <end position="39"/>
    </location>
</feature>
<reference evidence="8 9" key="2">
    <citation type="submission" date="2019-09" db="EMBL/GenBank/DDBJ databases">
        <title>Complete Genome Sequence and Methylome Analysis of free living Spirochaetas.</title>
        <authorList>
            <person name="Leshcheva N."/>
            <person name="Mikheeva N."/>
        </authorList>
    </citation>
    <scope>NUCLEOTIDE SEQUENCE [LARGE SCALE GENOMIC DNA]</scope>
    <source>
        <strain evidence="8 9">P</strain>
    </source>
</reference>
<evidence type="ECO:0000313" key="9">
    <source>
        <dbReference type="Proteomes" id="UP000323824"/>
    </source>
</evidence>
<dbReference type="PANTHER" id="PTHR30477:SF18">
    <property type="entry name" value="METAL TRANSPORT SYSTEM MEMBRANE PROTEIN CT_417-RELATED"/>
    <property type="match status" value="1"/>
</dbReference>
<comment type="similarity">
    <text evidence="2 6">Belongs to the ABC-3 integral membrane protein family.</text>
</comment>
<feature type="transmembrane region" description="Helical" evidence="7">
    <location>
        <begin position="227"/>
        <end position="251"/>
    </location>
</feature>
<feature type="transmembrane region" description="Helical" evidence="7">
    <location>
        <begin position="45"/>
        <end position="63"/>
    </location>
</feature>
<feature type="transmembrane region" description="Helical" evidence="7">
    <location>
        <begin position="257"/>
        <end position="277"/>
    </location>
</feature>
<evidence type="ECO:0000256" key="3">
    <source>
        <dbReference type="ARBA" id="ARBA00022692"/>
    </source>
</evidence>
<feature type="transmembrane region" description="Helical" evidence="7">
    <location>
        <begin position="75"/>
        <end position="96"/>
    </location>
</feature>
<keyword evidence="6" id="KW-0813">Transport</keyword>
<evidence type="ECO:0000256" key="7">
    <source>
        <dbReference type="SAM" id="Phobius"/>
    </source>
</evidence>
<dbReference type="OrthoDB" id="9798540at2"/>
<name>A0A5C1QBM5_9SPIO</name>
<dbReference type="InterPro" id="IPR001626">
    <property type="entry name" value="ABC_TroCD"/>
</dbReference>
<dbReference type="GO" id="GO:0055085">
    <property type="term" value="P:transmembrane transport"/>
    <property type="evidence" value="ECO:0007669"/>
    <property type="project" value="InterPro"/>
</dbReference>
<feature type="transmembrane region" description="Helical" evidence="7">
    <location>
        <begin position="184"/>
        <end position="215"/>
    </location>
</feature>
<protein>
    <submittedName>
        <fullName evidence="8">Metal ABC transporter permease</fullName>
    </submittedName>
</protein>
<keyword evidence="4 7" id="KW-1133">Transmembrane helix</keyword>
<dbReference type="GO" id="GO:0010043">
    <property type="term" value="P:response to zinc ion"/>
    <property type="evidence" value="ECO:0007669"/>
    <property type="project" value="TreeGrafter"/>
</dbReference>
<keyword evidence="5 7" id="KW-0472">Membrane</keyword>
<dbReference type="GO" id="GO:0043190">
    <property type="term" value="C:ATP-binding cassette (ABC) transporter complex"/>
    <property type="evidence" value="ECO:0007669"/>
    <property type="project" value="InterPro"/>
</dbReference>
<evidence type="ECO:0000256" key="1">
    <source>
        <dbReference type="ARBA" id="ARBA00004141"/>
    </source>
</evidence>
<dbReference type="RefSeq" id="WP_149568172.1">
    <property type="nucleotide sequence ID" value="NZ_CP035807.1"/>
</dbReference>
<dbReference type="KEGG" id="sper:EW093_09495"/>
<dbReference type="EMBL" id="CP035807">
    <property type="protein sequence ID" value="QEN04931.1"/>
    <property type="molecule type" value="Genomic_DNA"/>
</dbReference>
<feature type="transmembrane region" description="Helical" evidence="7">
    <location>
        <begin position="102"/>
        <end position="119"/>
    </location>
</feature>
<dbReference type="Proteomes" id="UP000323824">
    <property type="component" value="Chromosome"/>
</dbReference>
<keyword evidence="9" id="KW-1185">Reference proteome</keyword>
<keyword evidence="3 6" id="KW-0812">Transmembrane</keyword>
<comment type="subcellular location">
    <subcellularLocation>
        <location evidence="6">Cell membrane</location>
        <topology evidence="6">Multi-pass membrane protein</topology>
    </subcellularLocation>
    <subcellularLocation>
        <location evidence="1">Membrane</location>
        <topology evidence="1">Multi-pass membrane protein</topology>
    </subcellularLocation>
</comment>
<sequence>MTELIYALLNPSLPFLRNALIIGVLSSISFGVIGTFVVIRKISYIAGAISHSVLAGIGFALYAQEVYSWHWLHPTLGAFIAAIISAIIIGLVKIYANEREDSVIGAIWAVGMAVGLLFISKTTGYTDPMSYLFGNILIVSYTDLYLVSILDIIVIIVGILFFNKLQASSFDEEYTAIRGGSPNFYYFLILILTAITVVLMTTIVGIVMVIALLTIPSAISGLFHKRLAPIILTTIILTTIFSVTGIGVSYLTDTPSGPVIIVIAGTTYLLSLLFKMIKKKILT</sequence>
<evidence type="ECO:0000256" key="2">
    <source>
        <dbReference type="ARBA" id="ARBA00008034"/>
    </source>
</evidence>
<feature type="transmembrane region" description="Helical" evidence="7">
    <location>
        <begin position="131"/>
        <end position="162"/>
    </location>
</feature>
<organism evidence="8 9">
    <name type="scientific">Thiospirochaeta perfilievii</name>
    <dbReference type="NCBI Taxonomy" id="252967"/>
    <lineage>
        <taxon>Bacteria</taxon>
        <taxon>Pseudomonadati</taxon>
        <taxon>Spirochaetota</taxon>
        <taxon>Spirochaetia</taxon>
        <taxon>Spirochaetales</taxon>
        <taxon>Spirochaetaceae</taxon>
        <taxon>Thiospirochaeta</taxon>
    </lineage>
</organism>
<dbReference type="AlphaFoldDB" id="A0A5C1QBM5"/>
<evidence type="ECO:0000256" key="5">
    <source>
        <dbReference type="ARBA" id="ARBA00023136"/>
    </source>
</evidence>
<dbReference type="CDD" id="cd06550">
    <property type="entry name" value="TM_ABC_iron-siderophores_like"/>
    <property type="match status" value="1"/>
</dbReference>
<dbReference type="PANTHER" id="PTHR30477">
    <property type="entry name" value="ABC-TRANSPORTER METAL-BINDING PROTEIN"/>
    <property type="match status" value="1"/>
</dbReference>
<evidence type="ECO:0000313" key="8">
    <source>
        <dbReference type="EMBL" id="QEN04931.1"/>
    </source>
</evidence>
<gene>
    <name evidence="8" type="ORF">EW093_09495</name>
</gene>
<reference evidence="8 9" key="1">
    <citation type="submission" date="2019-02" db="EMBL/GenBank/DDBJ databases">
        <authorList>
            <person name="Fomenkov A."/>
            <person name="Dubinina G."/>
            <person name="Grabovich M."/>
            <person name="Vincze T."/>
            <person name="Roberts R.J."/>
        </authorList>
    </citation>
    <scope>NUCLEOTIDE SEQUENCE [LARGE SCALE GENOMIC DNA]</scope>
    <source>
        <strain evidence="8 9">P</strain>
    </source>
</reference>